<dbReference type="RefSeq" id="WP_316436557.1">
    <property type="nucleotide sequence ID" value="NZ_CP053587.1"/>
</dbReference>
<dbReference type="InterPro" id="IPR029021">
    <property type="entry name" value="Prot-tyrosine_phosphatase-like"/>
</dbReference>
<sequence>MITNELAIAGPLTFQQFHQLAKDGFKAILNLRSLDTYLLINEQQHVTSLGLHYINIPIDCLTMTPETAGSVLKQIDQLPKPTLVYCNNAMLAAAMVLMHISTHQGETLPQAFQRAENMGLFQVSAEAAI</sequence>
<protein>
    <submittedName>
        <fullName evidence="1">Uncharacterized protein</fullName>
    </submittedName>
</protein>
<dbReference type="EMBL" id="CP053587">
    <property type="protein sequence ID" value="WNZ26971.1"/>
    <property type="molecule type" value="Genomic_DNA"/>
</dbReference>
<proteinExistence type="predicted"/>
<gene>
    <name evidence="1" type="ORF">HJG54_29045</name>
</gene>
<name>A0AA97AL32_9CYAN</name>
<dbReference type="SUPFAM" id="SSF52799">
    <property type="entry name" value="(Phosphotyrosine protein) phosphatases II"/>
    <property type="match status" value="1"/>
</dbReference>
<dbReference type="AlphaFoldDB" id="A0AA97AL32"/>
<accession>A0AA97AL32</accession>
<reference evidence="1" key="1">
    <citation type="submission" date="2020-05" db="EMBL/GenBank/DDBJ databases">
        <authorList>
            <person name="Zhu T."/>
            <person name="Keshari N."/>
            <person name="Lu X."/>
        </authorList>
    </citation>
    <scope>NUCLEOTIDE SEQUENCE</scope>
    <source>
        <strain evidence="1">NK1-12</strain>
    </source>
</reference>
<dbReference type="Gene3D" id="3.90.190.10">
    <property type="entry name" value="Protein tyrosine phosphatase superfamily"/>
    <property type="match status" value="1"/>
</dbReference>
<organism evidence="1">
    <name type="scientific">Leptolyngbya sp. NK1-12</name>
    <dbReference type="NCBI Taxonomy" id="2547451"/>
    <lineage>
        <taxon>Bacteria</taxon>
        <taxon>Bacillati</taxon>
        <taxon>Cyanobacteriota</taxon>
        <taxon>Cyanophyceae</taxon>
        <taxon>Leptolyngbyales</taxon>
        <taxon>Leptolyngbyaceae</taxon>
        <taxon>Leptolyngbya group</taxon>
        <taxon>Leptolyngbya</taxon>
    </lineage>
</organism>
<evidence type="ECO:0000313" key="1">
    <source>
        <dbReference type="EMBL" id="WNZ26971.1"/>
    </source>
</evidence>